<evidence type="ECO:0000313" key="1">
    <source>
        <dbReference type="EMBL" id="KAL2808384.1"/>
    </source>
</evidence>
<protein>
    <submittedName>
        <fullName evidence="1">Uncharacterized protein</fullName>
    </submittedName>
</protein>
<dbReference type="EMBL" id="JBFXLT010000114">
    <property type="protein sequence ID" value="KAL2808384.1"/>
    <property type="molecule type" value="Genomic_DNA"/>
</dbReference>
<gene>
    <name evidence="1" type="ORF">BJX63DRAFT_439458</name>
</gene>
<organism evidence="1 2">
    <name type="scientific">Aspergillus granulosus</name>
    <dbReference type="NCBI Taxonomy" id="176169"/>
    <lineage>
        <taxon>Eukaryota</taxon>
        <taxon>Fungi</taxon>
        <taxon>Dikarya</taxon>
        <taxon>Ascomycota</taxon>
        <taxon>Pezizomycotina</taxon>
        <taxon>Eurotiomycetes</taxon>
        <taxon>Eurotiomycetidae</taxon>
        <taxon>Eurotiales</taxon>
        <taxon>Aspergillaceae</taxon>
        <taxon>Aspergillus</taxon>
        <taxon>Aspergillus subgen. Nidulantes</taxon>
    </lineage>
</organism>
<name>A0ABR4GZ04_9EURO</name>
<keyword evidence="2" id="KW-1185">Reference proteome</keyword>
<comment type="caution">
    <text evidence="1">The sequence shown here is derived from an EMBL/GenBank/DDBJ whole genome shotgun (WGS) entry which is preliminary data.</text>
</comment>
<dbReference type="Proteomes" id="UP001610334">
    <property type="component" value="Unassembled WGS sequence"/>
</dbReference>
<evidence type="ECO:0000313" key="2">
    <source>
        <dbReference type="Proteomes" id="UP001610334"/>
    </source>
</evidence>
<sequence>MLCIRLKLTGRHPPRGTIVIVDEAQMSYPDTDFWATIIKDRIYGFGKDTKICLFCFYGCPSTGIDKQPHRFTPAVFNPRQRIKDAIQKITADTQFKERFTLDQSAEDYLFSITNRHPGGVYSLLQYIYYHFRGDLQHRKVATITKDHVVNSLEDEKKVWAFLKFTPLNTPMHQCYINGWLHKAILQVPGDTCEKEIYTLPSRLHEKWAEWILGDPQSHLDPKYNCLQTLCADVLEQFSACSLRHTTDGRSITSAELFRPLEAAYLDEFYRPFTEIARKGATITSEWSRTKDGRVDLWIPEKKWAVEMLREGDRVEDHIRRFHPNGRYYSWIMEGMILEWIIINCTTKLPTRSHPEKNLIHAVFSEKWTHLQIYDNNLALLRDLALNN</sequence>
<proteinExistence type="predicted"/>
<reference evidence="1 2" key="1">
    <citation type="submission" date="2024-07" db="EMBL/GenBank/DDBJ databases">
        <title>Section-level genome sequencing and comparative genomics of Aspergillus sections Usti and Cavernicolus.</title>
        <authorList>
            <consortium name="Lawrence Berkeley National Laboratory"/>
            <person name="Nybo J.L."/>
            <person name="Vesth T.C."/>
            <person name="Theobald S."/>
            <person name="Frisvad J.C."/>
            <person name="Larsen T.O."/>
            <person name="Kjaerboelling I."/>
            <person name="Rothschild-Mancinelli K."/>
            <person name="Lyhne E.K."/>
            <person name="Kogle M.E."/>
            <person name="Barry K."/>
            <person name="Clum A."/>
            <person name="Na H."/>
            <person name="Ledsgaard L."/>
            <person name="Lin J."/>
            <person name="Lipzen A."/>
            <person name="Kuo A."/>
            <person name="Riley R."/>
            <person name="Mondo S."/>
            <person name="Labutti K."/>
            <person name="Haridas S."/>
            <person name="Pangalinan J."/>
            <person name="Salamov A.A."/>
            <person name="Simmons B.A."/>
            <person name="Magnuson J.K."/>
            <person name="Chen J."/>
            <person name="Drula E."/>
            <person name="Henrissat B."/>
            <person name="Wiebenga A."/>
            <person name="Lubbers R.J."/>
            <person name="Gomes A.C."/>
            <person name="Makela M.R."/>
            <person name="Stajich J."/>
            <person name="Grigoriev I.V."/>
            <person name="Mortensen U.H."/>
            <person name="De Vries R.P."/>
            <person name="Baker S.E."/>
            <person name="Andersen M.R."/>
        </authorList>
    </citation>
    <scope>NUCLEOTIDE SEQUENCE [LARGE SCALE GENOMIC DNA]</scope>
    <source>
        <strain evidence="1 2">CBS 588.65</strain>
    </source>
</reference>
<accession>A0ABR4GZ04</accession>